<comment type="caution">
    <text evidence="2">The sequence shown here is derived from an EMBL/GenBank/DDBJ whole genome shotgun (WGS) entry which is preliminary data.</text>
</comment>
<reference evidence="2 3" key="2">
    <citation type="submission" date="2016-12" db="EMBL/GenBank/DDBJ databases">
        <title>Draft Genome Sequence of Cystobacter ferrugineus Strain Cbfe23.</title>
        <authorList>
            <person name="Akbar S."/>
            <person name="Dowd S.E."/>
            <person name="Stevens D.C."/>
        </authorList>
    </citation>
    <scope>NUCLEOTIDE SEQUENCE [LARGE SCALE GENOMIC DNA]</scope>
    <source>
        <strain evidence="2 3">Cbfe23</strain>
    </source>
</reference>
<dbReference type="OrthoDB" id="5497495at2"/>
<organism evidence="2 3">
    <name type="scientific">Cystobacter ferrugineus</name>
    <dbReference type="NCBI Taxonomy" id="83449"/>
    <lineage>
        <taxon>Bacteria</taxon>
        <taxon>Pseudomonadati</taxon>
        <taxon>Myxococcota</taxon>
        <taxon>Myxococcia</taxon>
        <taxon>Myxococcales</taxon>
        <taxon>Cystobacterineae</taxon>
        <taxon>Archangiaceae</taxon>
        <taxon>Cystobacter</taxon>
    </lineage>
</organism>
<keyword evidence="1" id="KW-0732">Signal</keyword>
<dbReference type="EMBL" id="MPIN01000008">
    <property type="protein sequence ID" value="OJH37395.1"/>
    <property type="molecule type" value="Genomic_DNA"/>
</dbReference>
<keyword evidence="3" id="KW-1185">Reference proteome</keyword>
<feature type="chain" id="PRO_5012295793" description="Lipoprotein" evidence="1">
    <location>
        <begin position="22"/>
        <end position="452"/>
    </location>
</feature>
<sequence>MRFPIKWVVCLLLCVVGPAMASEAPSPGPEDVSSTDAFSDAEGLAESFTAGWLLDVERREVEAGTGEYSYTVRVGSGAYDVIILHRVVAESSPGRPRSGLKPVFLVHGDLWGFRGAFLPSLASTVVPRSKSFALYLARQGLDVWGIDLRWVHVPANTTDFSFMQNWNLETHVQDVRAGLFLASQVRRPGNLGGEPMPLLGWSRGAAIGYALLNAEAKLPANERRVSAFVPVDMALHELEDKSQKDAACDAYNTLSMLQLSGVYVERMGETVRALGVLARTEPSKSSEILLGGLTNREAALLAGSATFMLPPTIFDWYHFTGGTFSGMTPTGLTWTNENFLFEVMAQASPFQSRGEQVETLALWCGAPTLPYIDRLSHVKVPVLYVGAAGGMGRVGFTTLSELGTKGKDVSTLLVQHLADSDRVLDFGHSDLFLATDADQQVWPHIARWLASH</sequence>
<dbReference type="Proteomes" id="UP000182229">
    <property type="component" value="Unassembled WGS sequence"/>
</dbReference>
<protein>
    <recommendedName>
        <fullName evidence="4">Lipoprotein</fullName>
    </recommendedName>
</protein>
<evidence type="ECO:0000313" key="3">
    <source>
        <dbReference type="Proteomes" id="UP000182229"/>
    </source>
</evidence>
<dbReference type="Gene3D" id="3.40.50.1820">
    <property type="entry name" value="alpha/beta hydrolase"/>
    <property type="match status" value="1"/>
</dbReference>
<reference evidence="3" key="1">
    <citation type="submission" date="2016-11" db="EMBL/GenBank/DDBJ databases">
        <authorList>
            <person name="Shukria A."/>
            <person name="Stevens D.C."/>
        </authorList>
    </citation>
    <scope>NUCLEOTIDE SEQUENCE [LARGE SCALE GENOMIC DNA]</scope>
    <source>
        <strain evidence="3">Cbfe23</strain>
    </source>
</reference>
<dbReference type="STRING" id="83449.BON30_29360"/>
<dbReference type="AlphaFoldDB" id="A0A1L9B566"/>
<dbReference type="InterPro" id="IPR029058">
    <property type="entry name" value="AB_hydrolase_fold"/>
</dbReference>
<evidence type="ECO:0000313" key="2">
    <source>
        <dbReference type="EMBL" id="OJH37395.1"/>
    </source>
</evidence>
<name>A0A1L9B566_9BACT</name>
<accession>A0A1L9B566</accession>
<gene>
    <name evidence="2" type="ORF">BON30_29360</name>
</gene>
<feature type="signal peptide" evidence="1">
    <location>
        <begin position="1"/>
        <end position="21"/>
    </location>
</feature>
<evidence type="ECO:0000256" key="1">
    <source>
        <dbReference type="SAM" id="SignalP"/>
    </source>
</evidence>
<proteinExistence type="predicted"/>
<dbReference type="RefSeq" id="WP_071901730.1">
    <property type="nucleotide sequence ID" value="NZ_MPIN01000008.1"/>
</dbReference>
<evidence type="ECO:0008006" key="4">
    <source>
        <dbReference type="Google" id="ProtNLM"/>
    </source>
</evidence>
<dbReference type="SUPFAM" id="SSF53474">
    <property type="entry name" value="alpha/beta-Hydrolases"/>
    <property type="match status" value="1"/>
</dbReference>